<proteinExistence type="predicted"/>
<comment type="caution">
    <text evidence="1">The sequence shown here is derived from an EMBL/GenBank/DDBJ whole genome shotgun (WGS) entry which is preliminary data.</text>
</comment>
<gene>
    <name evidence="1" type="ORF">J2S15_001366</name>
</gene>
<sequence length="133" mass="15749">MKIRVVKKKASSAHKEEIIEYTIPTVTTLKELLIAVTVQVYNEHYNKNEIKNLTKDIIEDQAKLGKVSFSKFYNDNKEELDHAIKVMILDFIDGLFRVWWNEEECTSLDEKLDIKDYDTFVFIRFVMLAGRLW</sequence>
<dbReference type="RefSeq" id="WP_307406673.1">
    <property type="nucleotide sequence ID" value="NZ_JAUSUR010000002.1"/>
</dbReference>
<name>A0ABU0E1M5_9FIRM</name>
<accession>A0ABU0E1M5</accession>
<organism evidence="1 2">
    <name type="scientific">Breznakia pachnodae</name>
    <dbReference type="NCBI Taxonomy" id="265178"/>
    <lineage>
        <taxon>Bacteria</taxon>
        <taxon>Bacillati</taxon>
        <taxon>Bacillota</taxon>
        <taxon>Erysipelotrichia</taxon>
        <taxon>Erysipelotrichales</taxon>
        <taxon>Erysipelotrichaceae</taxon>
        <taxon>Breznakia</taxon>
    </lineage>
</organism>
<dbReference type="Proteomes" id="UP001230220">
    <property type="component" value="Unassembled WGS sequence"/>
</dbReference>
<protein>
    <submittedName>
        <fullName evidence="1">Uncharacterized protein</fullName>
    </submittedName>
</protein>
<evidence type="ECO:0000313" key="2">
    <source>
        <dbReference type="Proteomes" id="UP001230220"/>
    </source>
</evidence>
<keyword evidence="2" id="KW-1185">Reference proteome</keyword>
<evidence type="ECO:0000313" key="1">
    <source>
        <dbReference type="EMBL" id="MDQ0360621.1"/>
    </source>
</evidence>
<dbReference type="EMBL" id="JAUSUR010000002">
    <property type="protein sequence ID" value="MDQ0360621.1"/>
    <property type="molecule type" value="Genomic_DNA"/>
</dbReference>
<reference evidence="1 2" key="1">
    <citation type="submission" date="2023-07" db="EMBL/GenBank/DDBJ databases">
        <title>Genomic Encyclopedia of Type Strains, Phase IV (KMG-IV): sequencing the most valuable type-strain genomes for metagenomic binning, comparative biology and taxonomic classification.</title>
        <authorList>
            <person name="Goeker M."/>
        </authorList>
    </citation>
    <scope>NUCLEOTIDE SEQUENCE [LARGE SCALE GENOMIC DNA]</scope>
    <source>
        <strain evidence="1 2">DSM 16784</strain>
    </source>
</reference>